<dbReference type="Gene3D" id="2.40.50.230">
    <property type="entry name" value="Gp5 N-terminal domain"/>
    <property type="match status" value="1"/>
</dbReference>
<reference evidence="1" key="1">
    <citation type="submission" date="2012-11" db="EMBL/GenBank/DDBJ databases">
        <title>Dependencies among metagenomic species, viruses, plasmids and units of genetic variation.</title>
        <authorList>
            <person name="Nielsen H.B."/>
            <person name="Almeida M."/>
            <person name="Juncker A.S."/>
            <person name="Rasmussen S."/>
            <person name="Li J."/>
            <person name="Sunagawa S."/>
            <person name="Plichta D."/>
            <person name="Gautier L."/>
            <person name="Le Chatelier E."/>
            <person name="Peletier E."/>
            <person name="Bonde I."/>
            <person name="Nielsen T."/>
            <person name="Manichanh C."/>
            <person name="Arumugam M."/>
            <person name="Batto J."/>
            <person name="Santos M.B.Q.D."/>
            <person name="Blom N."/>
            <person name="Borruel N."/>
            <person name="Burgdorf K.S."/>
            <person name="Boumezbeur F."/>
            <person name="Casellas F."/>
            <person name="Dore J."/>
            <person name="Guarner F."/>
            <person name="Hansen T."/>
            <person name="Hildebrand F."/>
            <person name="Kaas R.S."/>
            <person name="Kennedy S."/>
            <person name="Kristiansen K."/>
            <person name="Kultima J.R."/>
            <person name="Leonard P."/>
            <person name="Levenez F."/>
            <person name="Lund O."/>
            <person name="Moumen B."/>
            <person name="Le Paslier D."/>
            <person name="Pons N."/>
            <person name="Pedersen O."/>
            <person name="Prifti E."/>
            <person name="Qin J."/>
            <person name="Raes J."/>
            <person name="Tap J."/>
            <person name="Tims S."/>
            <person name="Ussery D.W."/>
            <person name="Yamada T."/>
            <person name="MetaHit consortium"/>
            <person name="Renault P."/>
            <person name="Sicheritz-Ponten T."/>
            <person name="Bork P."/>
            <person name="Wang J."/>
            <person name="Brunak S."/>
            <person name="Ehrlich S.D."/>
        </authorList>
    </citation>
    <scope>NUCLEOTIDE SEQUENCE [LARGE SCALE GENOMIC DNA]</scope>
</reference>
<dbReference type="STRING" id="1262914.BN533_01719"/>
<gene>
    <name evidence="1" type="ORF">BN533_01719</name>
</gene>
<sequence length="144" mass="15534">MDTNFIKNIIRIGRVSSIDVNANTARVAFSDKDDLVSGNLMIVNRGSMVDKDYWIPDIDEQVLCLMMPNKSGQGLNEGFIIGSFFSAEDGPQERSADVRAIKFGDGTVIKHDRSTGNLTINATGDISIIAAGTLTIRGAVVNIN</sequence>
<organism evidence="1">
    <name type="scientific">Phascolarctobacterium faecium</name>
    <dbReference type="NCBI Taxonomy" id="33025"/>
    <lineage>
        <taxon>Bacteria</taxon>
        <taxon>Bacillati</taxon>
        <taxon>Bacillota</taxon>
        <taxon>Negativicutes</taxon>
        <taxon>Acidaminococcales</taxon>
        <taxon>Acidaminococcaceae</taxon>
        <taxon>Phascolarctobacterium</taxon>
    </lineage>
</organism>
<proteinExistence type="predicted"/>
<dbReference type="InterPro" id="IPR013046">
    <property type="entry name" value="GpV/Gp45"/>
</dbReference>
<dbReference type="NCBIfam" id="TIGR01644">
    <property type="entry name" value="phage_P2_V"/>
    <property type="match status" value="1"/>
</dbReference>
<dbReference type="AlphaFoldDB" id="R6I8Z7"/>
<name>R6I8Z7_9FIRM</name>
<dbReference type="Gene3D" id="6.20.150.10">
    <property type="match status" value="1"/>
</dbReference>
<protein>
    <submittedName>
        <fullName evidence="1">Phage baseplate assembly protein V</fullName>
    </submittedName>
</protein>
<comment type="caution">
    <text evidence="1">The sequence shown here is derived from an EMBL/GenBank/DDBJ whole genome shotgun (WGS) entry which is preliminary data.</text>
</comment>
<dbReference type="InterPro" id="IPR037026">
    <property type="entry name" value="Vgr_OB-fold_dom_sf"/>
</dbReference>
<evidence type="ECO:0000313" key="1">
    <source>
        <dbReference type="EMBL" id="CDB46663.1"/>
    </source>
</evidence>
<dbReference type="eggNOG" id="COG4540">
    <property type="taxonomic scope" value="Bacteria"/>
</dbReference>
<accession>R6I8Z7</accession>
<dbReference type="RefSeq" id="WP_021718619.1">
    <property type="nucleotide sequence ID" value="NZ_FR885239.1"/>
</dbReference>
<dbReference type="EMBL" id="CBDS010000089">
    <property type="protein sequence ID" value="CDB46663.1"/>
    <property type="molecule type" value="Genomic_DNA"/>
</dbReference>
<dbReference type="HOGENOM" id="CLU_088884_3_1_9"/>